<sequence length="191" mass="21566">MKISRDIADISGYDDNLSPPNSTALIATKPKSLNFSSFSNVHGDGAGDSKHQYKTRLEGEEPPKPKPWLEQFHSLLVMNYNGELQSIDLCCKSKFFALICWIAPPTWVNDKPTAFSVTSVRKPTSLDYGFFWVVPTPDSLAYYDDVITRRPVHWVFYNATFDLVQIIQLTVVLKILVQFKSGNEESEAVVD</sequence>
<accession>A0ACB9CZM1</accession>
<comment type="caution">
    <text evidence="1">The sequence shown here is derived from an EMBL/GenBank/DDBJ whole genome shotgun (WGS) entry which is preliminary data.</text>
</comment>
<keyword evidence="2" id="KW-1185">Reference proteome</keyword>
<evidence type="ECO:0000313" key="2">
    <source>
        <dbReference type="Proteomes" id="UP001055811"/>
    </source>
</evidence>
<reference evidence="1 2" key="2">
    <citation type="journal article" date="2022" name="Mol. Ecol. Resour.">
        <title>The genomes of chicory, endive, great burdock and yacon provide insights into Asteraceae paleo-polyploidization history and plant inulin production.</title>
        <authorList>
            <person name="Fan W."/>
            <person name="Wang S."/>
            <person name="Wang H."/>
            <person name="Wang A."/>
            <person name="Jiang F."/>
            <person name="Liu H."/>
            <person name="Zhao H."/>
            <person name="Xu D."/>
            <person name="Zhang Y."/>
        </authorList>
    </citation>
    <scope>NUCLEOTIDE SEQUENCE [LARGE SCALE GENOMIC DNA]</scope>
    <source>
        <strain evidence="2">cv. Punajuju</strain>
        <tissue evidence="1">Leaves</tissue>
    </source>
</reference>
<name>A0ACB9CZM1_CICIN</name>
<evidence type="ECO:0000313" key="1">
    <source>
        <dbReference type="EMBL" id="KAI3739640.1"/>
    </source>
</evidence>
<reference evidence="2" key="1">
    <citation type="journal article" date="2022" name="Mol. Ecol. Resour.">
        <title>The genomes of chicory, endive, great burdock and yacon provide insights into Asteraceae palaeo-polyploidization history and plant inulin production.</title>
        <authorList>
            <person name="Fan W."/>
            <person name="Wang S."/>
            <person name="Wang H."/>
            <person name="Wang A."/>
            <person name="Jiang F."/>
            <person name="Liu H."/>
            <person name="Zhao H."/>
            <person name="Xu D."/>
            <person name="Zhang Y."/>
        </authorList>
    </citation>
    <scope>NUCLEOTIDE SEQUENCE [LARGE SCALE GENOMIC DNA]</scope>
    <source>
        <strain evidence="2">cv. Punajuju</strain>
    </source>
</reference>
<dbReference type="EMBL" id="CM042013">
    <property type="protein sequence ID" value="KAI3739640.1"/>
    <property type="molecule type" value="Genomic_DNA"/>
</dbReference>
<proteinExistence type="predicted"/>
<organism evidence="1 2">
    <name type="scientific">Cichorium intybus</name>
    <name type="common">Chicory</name>
    <dbReference type="NCBI Taxonomy" id="13427"/>
    <lineage>
        <taxon>Eukaryota</taxon>
        <taxon>Viridiplantae</taxon>
        <taxon>Streptophyta</taxon>
        <taxon>Embryophyta</taxon>
        <taxon>Tracheophyta</taxon>
        <taxon>Spermatophyta</taxon>
        <taxon>Magnoliopsida</taxon>
        <taxon>eudicotyledons</taxon>
        <taxon>Gunneridae</taxon>
        <taxon>Pentapetalae</taxon>
        <taxon>asterids</taxon>
        <taxon>campanulids</taxon>
        <taxon>Asterales</taxon>
        <taxon>Asteraceae</taxon>
        <taxon>Cichorioideae</taxon>
        <taxon>Cichorieae</taxon>
        <taxon>Cichoriinae</taxon>
        <taxon>Cichorium</taxon>
    </lineage>
</organism>
<gene>
    <name evidence="1" type="ORF">L2E82_30050</name>
</gene>
<protein>
    <submittedName>
        <fullName evidence="1">Uncharacterized protein</fullName>
    </submittedName>
</protein>
<dbReference type="Proteomes" id="UP001055811">
    <property type="component" value="Linkage Group LG05"/>
</dbReference>